<evidence type="ECO:0000313" key="2">
    <source>
        <dbReference type="Proteomes" id="UP001597221"/>
    </source>
</evidence>
<dbReference type="Proteomes" id="UP001597221">
    <property type="component" value="Unassembled WGS sequence"/>
</dbReference>
<comment type="caution">
    <text evidence="1">The sequence shown here is derived from an EMBL/GenBank/DDBJ whole genome shotgun (WGS) entry which is preliminary data.</text>
</comment>
<reference evidence="2" key="1">
    <citation type="journal article" date="2019" name="Int. J. Syst. Evol. Microbiol.">
        <title>The Global Catalogue of Microorganisms (GCM) 10K type strain sequencing project: providing services to taxonomists for standard genome sequencing and annotation.</title>
        <authorList>
            <consortium name="The Broad Institute Genomics Platform"/>
            <consortium name="The Broad Institute Genome Sequencing Center for Infectious Disease"/>
            <person name="Wu L."/>
            <person name="Ma J."/>
        </authorList>
    </citation>
    <scope>NUCLEOTIDE SEQUENCE [LARGE SCALE GENOMIC DNA]</scope>
    <source>
        <strain evidence="2">CGMCC 1.12376</strain>
    </source>
</reference>
<proteinExistence type="predicted"/>
<protein>
    <submittedName>
        <fullName evidence="1">Uncharacterized protein</fullName>
    </submittedName>
</protein>
<dbReference type="EMBL" id="JBHUDE010000035">
    <property type="protein sequence ID" value="MFD1607408.1"/>
    <property type="molecule type" value="Genomic_DNA"/>
</dbReference>
<dbReference type="RefSeq" id="WP_379596747.1">
    <property type="nucleotide sequence ID" value="NZ_JBHUDE010000035.1"/>
</dbReference>
<keyword evidence="2" id="KW-1185">Reference proteome</keyword>
<accession>A0ABW4HP69</accession>
<sequence length="87" mass="10150">MRGKEQIKVKPGEKITFVMNYEPKPNEFHVLQVSESDEAEVSVKDNSFSAPLQNGIYYYSYGVWWMDEQEENVSNGDAFYNFVIEVE</sequence>
<name>A0ABW4HP69_9BACI</name>
<evidence type="ECO:0000313" key="1">
    <source>
        <dbReference type="EMBL" id="MFD1607408.1"/>
    </source>
</evidence>
<gene>
    <name evidence="1" type="ORF">ACFSBH_07070</name>
</gene>
<organism evidence="1 2">
    <name type="scientific">Oceanobacillus luteolus</name>
    <dbReference type="NCBI Taxonomy" id="1274358"/>
    <lineage>
        <taxon>Bacteria</taxon>
        <taxon>Bacillati</taxon>
        <taxon>Bacillota</taxon>
        <taxon>Bacilli</taxon>
        <taxon>Bacillales</taxon>
        <taxon>Bacillaceae</taxon>
        <taxon>Oceanobacillus</taxon>
    </lineage>
</organism>